<comment type="subcellular location">
    <subcellularLocation>
        <location evidence="3">Membrane</location>
        <topology evidence="3">Single-pass type I membrane protein</topology>
    </subcellularLocation>
</comment>
<dbReference type="InterPro" id="IPR002816">
    <property type="entry name" value="TraB/PrgY/GumN_fam"/>
</dbReference>
<comment type="caution">
    <text evidence="14">The sequence shown here is derived from an EMBL/GenBank/DDBJ whole genome shotgun (WGS) entry which is preliminary data.</text>
</comment>
<evidence type="ECO:0000313" key="14">
    <source>
        <dbReference type="EMBL" id="NPE24959.1"/>
    </source>
</evidence>
<keyword evidence="8" id="KW-0378">Hydrolase</keyword>
<organism evidence="14 15">
    <name type="scientific">Xylanibacter caecicola</name>
    <dbReference type="NCBI Taxonomy" id="2736294"/>
    <lineage>
        <taxon>Bacteria</taxon>
        <taxon>Pseudomonadati</taxon>
        <taxon>Bacteroidota</taxon>
        <taxon>Bacteroidia</taxon>
        <taxon>Bacteroidales</taxon>
        <taxon>Prevotellaceae</taxon>
        <taxon>Xylanibacter</taxon>
    </lineage>
</organism>
<keyword evidence="10" id="KW-0482">Metalloprotease</keyword>
<dbReference type="Pfam" id="PF01963">
    <property type="entry name" value="TraB_PrgY_gumN"/>
    <property type="match status" value="1"/>
</dbReference>
<evidence type="ECO:0000256" key="3">
    <source>
        <dbReference type="ARBA" id="ARBA00004479"/>
    </source>
</evidence>
<gene>
    <name evidence="14" type="ORF">HPS54_05415</name>
</gene>
<name>A0ABX2B0B8_9BACT</name>
<evidence type="ECO:0000256" key="4">
    <source>
        <dbReference type="ARBA" id="ARBA00022670"/>
    </source>
</evidence>
<keyword evidence="12" id="KW-0325">Glycoprotein</keyword>
<feature type="signal peptide" evidence="13">
    <location>
        <begin position="1"/>
        <end position="19"/>
    </location>
</feature>
<evidence type="ECO:0000256" key="12">
    <source>
        <dbReference type="ARBA" id="ARBA00023180"/>
    </source>
</evidence>
<dbReference type="PANTHER" id="PTHR31120">
    <property type="entry name" value="METALLOPROTEASE TIKI"/>
    <property type="match status" value="1"/>
</dbReference>
<evidence type="ECO:0000256" key="8">
    <source>
        <dbReference type="ARBA" id="ARBA00022801"/>
    </source>
</evidence>
<keyword evidence="11" id="KW-0472">Membrane</keyword>
<evidence type="ECO:0000256" key="9">
    <source>
        <dbReference type="ARBA" id="ARBA00022989"/>
    </source>
</evidence>
<evidence type="ECO:0000256" key="1">
    <source>
        <dbReference type="ARBA" id="ARBA00001936"/>
    </source>
</evidence>
<evidence type="ECO:0000256" key="2">
    <source>
        <dbReference type="ARBA" id="ARBA00001941"/>
    </source>
</evidence>
<evidence type="ECO:0000256" key="11">
    <source>
        <dbReference type="ARBA" id="ARBA00023136"/>
    </source>
</evidence>
<dbReference type="RefSeq" id="WP_172344447.1">
    <property type="nucleotide sequence ID" value="NZ_CASYYZ010000001.1"/>
</dbReference>
<comment type="cofactor">
    <cofactor evidence="2">
        <name>Co(2+)</name>
        <dbReference type="ChEBI" id="CHEBI:48828"/>
    </cofactor>
</comment>
<evidence type="ECO:0000256" key="5">
    <source>
        <dbReference type="ARBA" id="ARBA00022692"/>
    </source>
</evidence>
<dbReference type="PANTHER" id="PTHR31120:SF6">
    <property type="entry name" value="METALLOPROTEASE TIKI HOMOLOG"/>
    <property type="match status" value="1"/>
</dbReference>
<evidence type="ECO:0000256" key="10">
    <source>
        <dbReference type="ARBA" id="ARBA00023049"/>
    </source>
</evidence>
<evidence type="ECO:0000256" key="7">
    <source>
        <dbReference type="ARBA" id="ARBA00022729"/>
    </source>
</evidence>
<comment type="cofactor">
    <cofactor evidence="1">
        <name>Mn(2+)</name>
        <dbReference type="ChEBI" id="CHEBI:29035"/>
    </cofactor>
</comment>
<evidence type="ECO:0000256" key="13">
    <source>
        <dbReference type="SAM" id="SignalP"/>
    </source>
</evidence>
<feature type="chain" id="PRO_5047269074" evidence="13">
    <location>
        <begin position="20"/>
        <end position="300"/>
    </location>
</feature>
<evidence type="ECO:0000313" key="15">
    <source>
        <dbReference type="Proteomes" id="UP000820977"/>
    </source>
</evidence>
<proteinExistence type="predicted"/>
<dbReference type="Proteomes" id="UP000820977">
    <property type="component" value="Unassembled WGS sequence"/>
</dbReference>
<dbReference type="InterPro" id="IPR040230">
    <property type="entry name" value="TIKI1/2-like"/>
</dbReference>
<keyword evidence="4" id="KW-0645">Protease</keyword>
<reference evidence="14 15" key="1">
    <citation type="submission" date="2020-05" db="EMBL/GenBank/DDBJ databases">
        <title>Distinct polysaccharide utilization as determinants for interspecies competition between intestinal Prevotella spp.</title>
        <authorList>
            <person name="Galvez E.J.C."/>
            <person name="Iljazovic A."/>
            <person name="Strowig T."/>
        </authorList>
    </citation>
    <scope>NUCLEOTIDE SEQUENCE [LARGE SCALE GENOMIC DNA]</scope>
    <source>
        <strain evidence="14 15">PCHR</strain>
    </source>
</reference>
<evidence type="ECO:0000256" key="6">
    <source>
        <dbReference type="ARBA" id="ARBA00022723"/>
    </source>
</evidence>
<sequence length="300" mass="33307">MKKILSTVMLLVAAVGMQAQLLWKVTGNGLEKPSYIVGTYHLAPGTFADSIKGAKEAMNAAEQVYGEIVTADLANPEKLMTMQAAMMLPEGQTLDKLLDTDETGRLNAVLKELIGMDLTNPMVAQQLNKLSPQALLTQLTMLSYLKKTPNMDPTNTIDNYFQKEAMAKGKPTGGLETMEHQIDVLFKGYTLDRQKELLMCFVDNREMNEKVTDMVTKGYFSQDMKLLKEATDMKYNNSCDATQEEEDRLIYGRNAEWVKIMPGIMKDKSTLFAVGAAHLVGEKGVIELLKKAGYTVEGIK</sequence>
<keyword evidence="5" id="KW-0812">Transmembrane</keyword>
<protein>
    <submittedName>
        <fullName evidence="14">TraB/GumN family protein</fullName>
    </submittedName>
</protein>
<dbReference type="EMBL" id="JABKKJ010000006">
    <property type="protein sequence ID" value="NPE24959.1"/>
    <property type="molecule type" value="Genomic_DNA"/>
</dbReference>
<keyword evidence="7 13" id="KW-0732">Signal</keyword>
<keyword evidence="9" id="KW-1133">Transmembrane helix</keyword>
<keyword evidence="6" id="KW-0479">Metal-binding</keyword>
<accession>A0ABX2B0B8</accession>
<dbReference type="CDD" id="cd14789">
    <property type="entry name" value="Tiki"/>
    <property type="match status" value="1"/>
</dbReference>
<keyword evidence="15" id="KW-1185">Reference proteome</keyword>